<sequence>MSHRKPCRSDTTITATAPARVRFPRPRCFCGHVAAAIYPEPDPWSEPMPLTTNWVYECHYTPKQEGMVMPDHCYGCDEELARALRARDVYDREGREHGPGKGSAPNVGTLANYYNPNNIHNVNYHLPSPNMQLGGWTTSASRKSSYGHDHHRASPLSLRRGSSRQSWADTARMAKAKWDAEASHHNPVTRGDQVNIWTEEPESYLTDDTPDLYTTPDNFPSTSTSATWEHANSRRMNTPTRSSTYGDVNPSFFATAVSQPNDTVFYHDSSSNPGTISDRVPTGANTDGQALPEFVRRYRPVSRVKVCGFHMHAMEWRKIQSIGTDEAIALAERAQCPKFNLSITRWLDKGFNHLEMEPFNTVNCYCGNALVVTKDYSRNRYELTCRNRYDQSTLGPRHGGPQQLQQQQPSNSVSPRVPDSCSMVIPVNKVKYRPLWEPVHREIRSDDWLSRFFKPPATLGDPGNDQRSGPEALVSAMKKEDNGSFSHYSRARIIRLKALTFKDPISETIHLASPPPSLMTAQDFDSSDWFPPKRLEENETTQALKILQGGHDVDLSDEVFARQMEVAGVCELPTALTWIAVKEGCKDADDYLQATEERMRLDIKQYMERQEQLDVLLDAAKKRHANTVGRIRTMESNAQLLPELKCRVCYERQIKFAILPCHHMVLCTECAQIVESCIVCRGPKLGTLRVNLG</sequence>
<dbReference type="GO" id="GO:0008270">
    <property type="term" value="F:zinc ion binding"/>
    <property type="evidence" value="ECO:0007669"/>
    <property type="project" value="UniProtKB-KW"/>
</dbReference>
<evidence type="ECO:0000256" key="2">
    <source>
        <dbReference type="SAM" id="MobiDB-lite"/>
    </source>
</evidence>
<keyword evidence="1" id="KW-0479">Metal-binding</keyword>
<evidence type="ECO:0000313" key="5">
    <source>
        <dbReference type="Proteomes" id="UP000078512"/>
    </source>
</evidence>
<accession>A0A197K4N1</accession>
<dbReference type="PROSITE" id="PS50089">
    <property type="entry name" value="ZF_RING_2"/>
    <property type="match status" value="1"/>
</dbReference>
<keyword evidence="1" id="KW-0863">Zinc-finger</keyword>
<feature type="compositionally biased region" description="Low complexity" evidence="2">
    <location>
        <begin position="205"/>
        <end position="217"/>
    </location>
</feature>
<evidence type="ECO:0000259" key="3">
    <source>
        <dbReference type="PROSITE" id="PS50089"/>
    </source>
</evidence>
<keyword evidence="1" id="KW-0862">Zinc</keyword>
<dbReference type="InterPro" id="IPR001841">
    <property type="entry name" value="Znf_RING"/>
</dbReference>
<evidence type="ECO:0000313" key="4">
    <source>
        <dbReference type="EMBL" id="OAQ32138.1"/>
    </source>
</evidence>
<dbReference type="Pfam" id="PF13920">
    <property type="entry name" value="zf-C3HC4_3"/>
    <property type="match status" value="1"/>
</dbReference>
<name>A0A197K4N1_9FUNG</name>
<dbReference type="OrthoDB" id="1711136at2759"/>
<feature type="compositionally biased region" description="Polar residues" evidence="2">
    <location>
        <begin position="234"/>
        <end position="243"/>
    </location>
</feature>
<organism evidence="4 5">
    <name type="scientific">Linnemannia elongata AG-77</name>
    <dbReference type="NCBI Taxonomy" id="1314771"/>
    <lineage>
        <taxon>Eukaryota</taxon>
        <taxon>Fungi</taxon>
        <taxon>Fungi incertae sedis</taxon>
        <taxon>Mucoromycota</taxon>
        <taxon>Mortierellomycotina</taxon>
        <taxon>Mortierellomycetes</taxon>
        <taxon>Mortierellales</taxon>
        <taxon>Mortierellaceae</taxon>
        <taxon>Linnemannia</taxon>
    </lineage>
</organism>
<feature type="region of interest" description="Disordered" evidence="2">
    <location>
        <begin position="205"/>
        <end position="243"/>
    </location>
</feature>
<dbReference type="AlphaFoldDB" id="A0A197K4N1"/>
<dbReference type="Proteomes" id="UP000078512">
    <property type="component" value="Unassembled WGS sequence"/>
</dbReference>
<feature type="compositionally biased region" description="Polar residues" evidence="2">
    <location>
        <begin position="218"/>
        <end position="227"/>
    </location>
</feature>
<gene>
    <name evidence="4" type="ORF">K457DRAFT_153729</name>
</gene>
<evidence type="ECO:0000256" key="1">
    <source>
        <dbReference type="PROSITE-ProRule" id="PRU00175"/>
    </source>
</evidence>
<feature type="domain" description="RING-type" evidence="3">
    <location>
        <begin position="646"/>
        <end position="681"/>
    </location>
</feature>
<proteinExistence type="predicted"/>
<keyword evidence="5" id="KW-1185">Reference proteome</keyword>
<feature type="region of interest" description="Disordered" evidence="2">
    <location>
        <begin position="142"/>
        <end position="165"/>
    </location>
</feature>
<dbReference type="EMBL" id="KV442026">
    <property type="protein sequence ID" value="OAQ32138.1"/>
    <property type="molecule type" value="Genomic_DNA"/>
</dbReference>
<protein>
    <recommendedName>
        <fullName evidence="3">RING-type domain-containing protein</fullName>
    </recommendedName>
</protein>
<reference evidence="4 5" key="1">
    <citation type="submission" date="2016-05" db="EMBL/GenBank/DDBJ databases">
        <title>Genome sequencing reveals origins of a unique bacterial endosymbiosis in the earliest lineages of terrestrial Fungi.</title>
        <authorList>
            <consortium name="DOE Joint Genome Institute"/>
            <person name="Uehling J."/>
            <person name="Gryganskyi A."/>
            <person name="Hameed K."/>
            <person name="Tschaplinski T."/>
            <person name="Misztal P."/>
            <person name="Wu S."/>
            <person name="Desiro A."/>
            <person name="Vande Pol N."/>
            <person name="Du Z.-Y."/>
            <person name="Zienkiewicz A."/>
            <person name="Zienkiewicz K."/>
            <person name="Morin E."/>
            <person name="Tisserant E."/>
            <person name="Splivallo R."/>
            <person name="Hainaut M."/>
            <person name="Henrissat B."/>
            <person name="Ohm R."/>
            <person name="Kuo A."/>
            <person name="Yan J."/>
            <person name="Lipzen A."/>
            <person name="Nolan M."/>
            <person name="Labutti K."/>
            <person name="Barry K."/>
            <person name="Goldstein A."/>
            <person name="Labbe J."/>
            <person name="Schadt C."/>
            <person name="Tuskan G."/>
            <person name="Grigoriev I."/>
            <person name="Martin F."/>
            <person name="Vilgalys R."/>
            <person name="Bonito G."/>
        </authorList>
    </citation>
    <scope>NUCLEOTIDE SEQUENCE [LARGE SCALE GENOMIC DNA]</scope>
    <source>
        <strain evidence="4 5">AG-77</strain>
    </source>
</reference>
<dbReference type="InterPro" id="IPR013083">
    <property type="entry name" value="Znf_RING/FYVE/PHD"/>
</dbReference>
<dbReference type="STRING" id="1314771.A0A197K4N1"/>
<feature type="region of interest" description="Disordered" evidence="2">
    <location>
        <begin position="391"/>
        <end position="419"/>
    </location>
</feature>
<dbReference type="Gene3D" id="3.30.40.10">
    <property type="entry name" value="Zinc/RING finger domain, C3HC4 (zinc finger)"/>
    <property type="match status" value="1"/>
</dbReference>